<evidence type="ECO:0000313" key="3">
    <source>
        <dbReference type="Proteomes" id="UP000579153"/>
    </source>
</evidence>
<feature type="region of interest" description="Disordered" evidence="1">
    <location>
        <begin position="67"/>
        <end position="88"/>
    </location>
</feature>
<feature type="region of interest" description="Disordered" evidence="1">
    <location>
        <begin position="35"/>
        <end position="55"/>
    </location>
</feature>
<protein>
    <submittedName>
        <fullName evidence="2">Putative membrane protein</fullName>
    </submittedName>
</protein>
<dbReference type="RefSeq" id="WP_185074759.1">
    <property type="nucleotide sequence ID" value="NZ_JACHMB010000001.1"/>
</dbReference>
<reference evidence="2 3" key="1">
    <citation type="submission" date="2020-08" db="EMBL/GenBank/DDBJ databases">
        <title>Sequencing the genomes of 1000 actinobacteria strains.</title>
        <authorList>
            <person name="Klenk H.-P."/>
        </authorList>
    </citation>
    <scope>NUCLEOTIDE SEQUENCE [LARGE SCALE GENOMIC DNA]</scope>
    <source>
        <strain evidence="2 3">DSM 45507</strain>
    </source>
</reference>
<gene>
    <name evidence="2" type="ORF">HD596_008221</name>
</gene>
<proteinExistence type="predicted"/>
<evidence type="ECO:0000313" key="2">
    <source>
        <dbReference type="EMBL" id="MBB5781465.1"/>
    </source>
</evidence>
<dbReference type="Proteomes" id="UP000579153">
    <property type="component" value="Unassembled WGS sequence"/>
</dbReference>
<dbReference type="AlphaFoldDB" id="A0A7W9LF35"/>
<organism evidence="2 3">
    <name type="scientific">Nonomuraea jabiensis</name>
    <dbReference type="NCBI Taxonomy" id="882448"/>
    <lineage>
        <taxon>Bacteria</taxon>
        <taxon>Bacillati</taxon>
        <taxon>Actinomycetota</taxon>
        <taxon>Actinomycetes</taxon>
        <taxon>Streptosporangiales</taxon>
        <taxon>Streptosporangiaceae</taxon>
        <taxon>Nonomuraea</taxon>
    </lineage>
</organism>
<keyword evidence="3" id="KW-1185">Reference proteome</keyword>
<accession>A0A7W9LF35</accession>
<comment type="caution">
    <text evidence="2">The sequence shown here is derived from an EMBL/GenBank/DDBJ whole genome shotgun (WGS) entry which is preliminary data.</text>
</comment>
<name>A0A7W9LF35_9ACTN</name>
<dbReference type="EMBL" id="JACHMB010000001">
    <property type="protein sequence ID" value="MBB5781465.1"/>
    <property type="molecule type" value="Genomic_DNA"/>
</dbReference>
<evidence type="ECO:0000256" key="1">
    <source>
        <dbReference type="SAM" id="MobiDB-lite"/>
    </source>
</evidence>
<sequence>MRAAATDEDVTASVLADKRNRLAVTTSTALAGAIGARQNDMDQPPPYHGPSTSALYTMAGSGSSIRMTRPPMDYNGHFGENTGVLSLP</sequence>